<keyword evidence="2" id="KW-1185">Reference proteome</keyword>
<sequence length="379" mass="43271">MNHLPPELLCHILEDIGATFVEKYLDGTEEARDVLDGRLSVVGAITRALSLDTSIKNGCAFSIRQIAAEIEEQFMCYNNLVCYQRSGYIYVYNNARRAEDYAIDIQHIETLVASAEQVSQPTTEEDHPVLLRHFKYHKIAVVLYSVRCIACIELGENASWQVIYTRQFSAERFYPDCMIATASIWYANFQGPSVDFEWSDLEGSEKHSLTRHLGDRLYRFDMVPSGSNIHIGLALEDCHEHGMIALANGRLIYKRIQKYLAPFWMYSDEKGGVTLLTPTQVDNQLVLFPPDGKPGFHQLSRAFFELGNNTRVHSLFYDNFITLEEISSAIILNKSGIVFSMEERRTGRGHPLFLANFDARSEYWTSLHSRQIGRFTVTV</sequence>
<accession>A0A507QR81</accession>
<organism evidence="1 2">
    <name type="scientific">Monascus purpureus</name>
    <name type="common">Red mold</name>
    <name type="synonym">Monascus anka</name>
    <dbReference type="NCBI Taxonomy" id="5098"/>
    <lineage>
        <taxon>Eukaryota</taxon>
        <taxon>Fungi</taxon>
        <taxon>Dikarya</taxon>
        <taxon>Ascomycota</taxon>
        <taxon>Pezizomycotina</taxon>
        <taxon>Eurotiomycetes</taxon>
        <taxon>Eurotiomycetidae</taxon>
        <taxon>Eurotiales</taxon>
        <taxon>Aspergillaceae</taxon>
        <taxon>Monascus</taxon>
    </lineage>
</organism>
<comment type="caution">
    <text evidence="1">The sequence shown here is derived from an EMBL/GenBank/DDBJ whole genome shotgun (WGS) entry which is preliminary data.</text>
</comment>
<name>A0A507QR81_MONPU</name>
<dbReference type="AlphaFoldDB" id="A0A507QR81"/>
<dbReference type="Proteomes" id="UP000319663">
    <property type="component" value="Unassembled WGS sequence"/>
</dbReference>
<reference evidence="1 2" key="1">
    <citation type="submission" date="2019-06" db="EMBL/GenBank/DDBJ databases">
        <title>Wine fermentation using esterase from Monascus purpureus.</title>
        <authorList>
            <person name="Geng C."/>
            <person name="Zhang Y."/>
        </authorList>
    </citation>
    <scope>NUCLEOTIDE SEQUENCE [LARGE SCALE GENOMIC DNA]</scope>
    <source>
        <strain evidence="1">HQ1</strain>
    </source>
</reference>
<evidence type="ECO:0000313" key="2">
    <source>
        <dbReference type="Proteomes" id="UP000319663"/>
    </source>
</evidence>
<proteinExistence type="predicted"/>
<gene>
    <name evidence="1" type="ORF">MPDQ_007817</name>
</gene>
<dbReference type="EMBL" id="VIFY01000089">
    <property type="protein sequence ID" value="TQB71054.1"/>
    <property type="molecule type" value="Genomic_DNA"/>
</dbReference>
<evidence type="ECO:0000313" key="1">
    <source>
        <dbReference type="EMBL" id="TQB71054.1"/>
    </source>
</evidence>
<protein>
    <submittedName>
        <fullName evidence="1">Uncharacterized protein</fullName>
    </submittedName>
</protein>